<reference evidence="1 2" key="1">
    <citation type="submission" date="2020-04" db="EMBL/GenBank/DDBJ databases">
        <title>Paraburkholderia sp. RP-4-7 isolated from soil.</title>
        <authorList>
            <person name="Dahal R.H."/>
        </authorList>
    </citation>
    <scope>NUCLEOTIDE SEQUENCE [LARGE SCALE GENOMIC DNA]</scope>
    <source>
        <strain evidence="1 2">RP-4-7</strain>
    </source>
</reference>
<sequence length="55" mass="6148">MYLAILVPTLQQTHIHSDAALALHSIKPHWLAVSWHRFKALLFNPASYSGSYSAS</sequence>
<dbReference type="Proteomes" id="UP000544134">
    <property type="component" value="Unassembled WGS sequence"/>
</dbReference>
<comment type="caution">
    <text evidence="1">The sequence shown here is derived from an EMBL/GenBank/DDBJ whole genome shotgun (WGS) entry which is preliminary data.</text>
</comment>
<organism evidence="1 2">
    <name type="scientific">Paraburkholderia polaris</name>
    <dbReference type="NCBI Taxonomy" id="2728848"/>
    <lineage>
        <taxon>Bacteria</taxon>
        <taxon>Pseudomonadati</taxon>
        <taxon>Pseudomonadota</taxon>
        <taxon>Betaproteobacteria</taxon>
        <taxon>Burkholderiales</taxon>
        <taxon>Burkholderiaceae</taxon>
        <taxon>Paraburkholderia</taxon>
    </lineage>
</organism>
<protein>
    <submittedName>
        <fullName evidence="1">Uncharacterized protein</fullName>
    </submittedName>
</protein>
<gene>
    <name evidence="1" type="ORF">HHL24_29820</name>
</gene>
<evidence type="ECO:0000313" key="1">
    <source>
        <dbReference type="EMBL" id="NMM02113.1"/>
    </source>
</evidence>
<keyword evidence="2" id="KW-1185">Reference proteome</keyword>
<proteinExistence type="predicted"/>
<evidence type="ECO:0000313" key="2">
    <source>
        <dbReference type="Proteomes" id="UP000544134"/>
    </source>
</evidence>
<dbReference type="AlphaFoldDB" id="A0A848ILW3"/>
<dbReference type="EMBL" id="JABBGJ010000036">
    <property type="protein sequence ID" value="NMM02113.1"/>
    <property type="molecule type" value="Genomic_DNA"/>
</dbReference>
<accession>A0A848ILW3</accession>
<name>A0A848ILW3_9BURK</name>
<dbReference type="RefSeq" id="WP_169488923.1">
    <property type="nucleotide sequence ID" value="NZ_JABBGJ010000036.1"/>
</dbReference>